<sequence>MKLILNADDFGLTESVNLAIVDCIKAGVVKSTTVMMNQPGTAHAAALNAQGLIPDVGLHFTLTSGKPIAEPSLIPSLVDASGCFYDRATLFNKPDICPKEVVIELKAQYQAALDAGFEINHIDSHHFAGAFRALKIGFTEGINEIGLPARRIDNVVLGQEMLRSATPDAFGMGFYAEGATLEHLKAMLTAYKHKMPTGVVELMCHPATEVTEELCAVSGYRQQRVDEWEILTSRTLKEWLETNQIQCIGFNDIASND</sequence>
<dbReference type="KEGG" id="vck:PG915_10450"/>
<dbReference type="Pfam" id="PF04794">
    <property type="entry name" value="YdjC"/>
    <property type="match status" value="1"/>
</dbReference>
<dbReference type="RefSeq" id="WP_353496479.1">
    <property type="nucleotide sequence ID" value="NZ_CP115920.1"/>
</dbReference>
<evidence type="ECO:0000256" key="2">
    <source>
        <dbReference type="ARBA" id="ARBA00022723"/>
    </source>
</evidence>
<proteinExistence type="predicted"/>
<dbReference type="EMBL" id="CP115920">
    <property type="protein sequence ID" value="XCD15016.1"/>
    <property type="molecule type" value="Genomic_DNA"/>
</dbReference>
<dbReference type="GO" id="GO:0046872">
    <property type="term" value="F:metal ion binding"/>
    <property type="evidence" value="ECO:0007669"/>
    <property type="project" value="UniProtKB-KW"/>
</dbReference>
<keyword evidence="2" id="KW-0479">Metal-binding</keyword>
<dbReference type="AlphaFoldDB" id="A0AAU8BFH7"/>
<dbReference type="GO" id="GO:0016811">
    <property type="term" value="F:hydrolase activity, acting on carbon-nitrogen (but not peptide) bonds, in linear amides"/>
    <property type="evidence" value="ECO:0007669"/>
    <property type="project" value="InterPro"/>
</dbReference>
<keyword evidence="5" id="KW-0119">Carbohydrate metabolism</keyword>
<organism evidence="6">
    <name type="scientific">Vibrio chaetopteri</name>
    <dbReference type="NCBI Taxonomy" id="3016528"/>
    <lineage>
        <taxon>Bacteria</taxon>
        <taxon>Pseudomonadati</taxon>
        <taxon>Pseudomonadota</taxon>
        <taxon>Gammaproteobacteria</taxon>
        <taxon>Vibrionales</taxon>
        <taxon>Vibrionaceae</taxon>
        <taxon>Vibrio</taxon>
    </lineage>
</organism>
<reference evidence="6" key="1">
    <citation type="submission" date="2023-01" db="EMBL/GenBank/DDBJ databases">
        <title>Vibrio sp. CB1-14 genome sequencing.</title>
        <authorList>
            <person name="Otstavnykh N."/>
            <person name="Isaeva M."/>
            <person name="Meleshko D."/>
        </authorList>
    </citation>
    <scope>NUCLEOTIDE SEQUENCE</scope>
    <source>
        <strain evidence="6">CB1-14</strain>
    </source>
</reference>
<protein>
    <submittedName>
        <fullName evidence="6">Carbohydrate deacetylase</fullName>
    </submittedName>
</protein>
<gene>
    <name evidence="6" type="ORF">PG915_10450</name>
</gene>
<evidence type="ECO:0000256" key="5">
    <source>
        <dbReference type="ARBA" id="ARBA00023277"/>
    </source>
</evidence>
<accession>A0AAU8BFH7</accession>
<dbReference type="GO" id="GO:0000272">
    <property type="term" value="P:polysaccharide catabolic process"/>
    <property type="evidence" value="ECO:0007669"/>
    <property type="project" value="InterPro"/>
</dbReference>
<evidence type="ECO:0000256" key="4">
    <source>
        <dbReference type="ARBA" id="ARBA00022842"/>
    </source>
</evidence>
<dbReference type="InterPro" id="IPR011330">
    <property type="entry name" value="Glyco_hydro/deAcase_b/a-brl"/>
</dbReference>
<evidence type="ECO:0000313" key="6">
    <source>
        <dbReference type="EMBL" id="XCD15016.1"/>
    </source>
</evidence>
<dbReference type="PANTHER" id="PTHR31609">
    <property type="entry name" value="YDJC DEACETYLASE FAMILY MEMBER"/>
    <property type="match status" value="1"/>
</dbReference>
<keyword evidence="3" id="KW-0378">Hydrolase</keyword>
<dbReference type="PANTHER" id="PTHR31609:SF1">
    <property type="entry name" value="CARBOHYDRATE DEACETYLASE"/>
    <property type="match status" value="1"/>
</dbReference>
<name>A0AAU8BFH7_9VIBR</name>
<comment type="cofactor">
    <cofactor evidence="1">
        <name>Mg(2+)</name>
        <dbReference type="ChEBI" id="CHEBI:18420"/>
    </cofactor>
</comment>
<dbReference type="SUPFAM" id="SSF88713">
    <property type="entry name" value="Glycoside hydrolase/deacetylase"/>
    <property type="match status" value="1"/>
</dbReference>
<evidence type="ECO:0000256" key="1">
    <source>
        <dbReference type="ARBA" id="ARBA00001946"/>
    </source>
</evidence>
<keyword evidence="4" id="KW-0460">Magnesium</keyword>
<dbReference type="Gene3D" id="3.20.20.370">
    <property type="entry name" value="Glycoside hydrolase/deacetylase"/>
    <property type="match status" value="1"/>
</dbReference>
<dbReference type="CDD" id="cd10803">
    <property type="entry name" value="YdjC_EF3048_like"/>
    <property type="match status" value="1"/>
</dbReference>
<evidence type="ECO:0000256" key="3">
    <source>
        <dbReference type="ARBA" id="ARBA00022801"/>
    </source>
</evidence>
<dbReference type="GO" id="GO:0019213">
    <property type="term" value="F:deacetylase activity"/>
    <property type="evidence" value="ECO:0007669"/>
    <property type="project" value="TreeGrafter"/>
</dbReference>
<dbReference type="InterPro" id="IPR022948">
    <property type="entry name" value="COD_ChbG_bac"/>
</dbReference>
<dbReference type="InterPro" id="IPR006879">
    <property type="entry name" value="YdjC-like"/>
</dbReference>